<dbReference type="Pfam" id="PF01425">
    <property type="entry name" value="Amidase"/>
    <property type="match status" value="1"/>
</dbReference>
<dbReference type="OrthoDB" id="6428749at2759"/>
<feature type="binding site" evidence="6">
    <location>
        <begin position="227"/>
        <end position="230"/>
    </location>
    <ligand>
        <name>substrate</name>
    </ligand>
</feature>
<dbReference type="Proteomes" id="UP000191518">
    <property type="component" value="Unassembled WGS sequence"/>
</dbReference>
<dbReference type="PIRSF" id="PIRSF001221">
    <property type="entry name" value="Amidase_fungi"/>
    <property type="match status" value="1"/>
</dbReference>
<dbReference type="PANTHER" id="PTHR46072">
    <property type="entry name" value="AMIDASE-RELATED-RELATED"/>
    <property type="match status" value="1"/>
</dbReference>
<dbReference type="AlphaFoldDB" id="A0A1V6RV90"/>
<dbReference type="SUPFAM" id="SSF75304">
    <property type="entry name" value="Amidase signature (AS) enzymes"/>
    <property type="match status" value="1"/>
</dbReference>
<dbReference type="InterPro" id="IPR023631">
    <property type="entry name" value="Amidase_dom"/>
</dbReference>
<feature type="active site" description="Charge relay system" evidence="5">
    <location>
        <position position="131"/>
    </location>
</feature>
<evidence type="ECO:0000313" key="9">
    <source>
        <dbReference type="Proteomes" id="UP000191518"/>
    </source>
</evidence>
<feature type="active site" description="Charge relay system" evidence="5">
    <location>
        <position position="206"/>
    </location>
</feature>
<comment type="catalytic activity">
    <reaction evidence="1">
        <text>a monocarboxylic acid amide + H2O = a monocarboxylate + NH4(+)</text>
        <dbReference type="Rhea" id="RHEA:12020"/>
        <dbReference type="ChEBI" id="CHEBI:15377"/>
        <dbReference type="ChEBI" id="CHEBI:28938"/>
        <dbReference type="ChEBI" id="CHEBI:35757"/>
        <dbReference type="ChEBI" id="CHEBI:83628"/>
        <dbReference type="EC" id="3.5.1.4"/>
    </reaction>
</comment>
<proteinExistence type="inferred from homology"/>
<feature type="binding site" evidence="6">
    <location>
        <position position="206"/>
    </location>
    <ligand>
        <name>substrate</name>
    </ligand>
</feature>
<feature type="active site" description="Acyl-ester intermediate" evidence="5">
    <location>
        <position position="230"/>
    </location>
</feature>
<evidence type="ECO:0000256" key="3">
    <source>
        <dbReference type="ARBA" id="ARBA00012922"/>
    </source>
</evidence>
<protein>
    <recommendedName>
        <fullName evidence="3">amidase</fullName>
        <ecNumber evidence="3">3.5.1.4</ecNumber>
    </recommendedName>
</protein>
<evidence type="ECO:0000256" key="2">
    <source>
        <dbReference type="ARBA" id="ARBA00009199"/>
    </source>
</evidence>
<evidence type="ECO:0000259" key="7">
    <source>
        <dbReference type="Pfam" id="PF01425"/>
    </source>
</evidence>
<dbReference type="InterPro" id="IPR020556">
    <property type="entry name" value="Amidase_CS"/>
</dbReference>
<dbReference type="PROSITE" id="PS00571">
    <property type="entry name" value="AMIDASES"/>
    <property type="match status" value="1"/>
</dbReference>
<dbReference type="GO" id="GO:0004040">
    <property type="term" value="F:amidase activity"/>
    <property type="evidence" value="ECO:0007669"/>
    <property type="project" value="UniProtKB-EC"/>
</dbReference>
<keyword evidence="4" id="KW-0378">Hydrolase</keyword>
<sequence length="531" mass="57870">MSWESVAATKRQALKDSIPAEWVIPAAIFPPEDQLDVTTFPRESGFFTERELEITSISALTILSNLSSGAWTSEEVTKAFCKTAAVAQQLTNCLSEIFFEKAIAQAKELDAYFQETGKTKGPFHGLPISIKDNFNYVGYDTTIGFTSLVGKPATYNSTIIELLLETGAVLYCKTNVPTAMMISESVNNLFGRTVNPKNRGLTTGGSSGGEAALIAFGGSRIGVGSDIGGSLRMPAACTGIFTIRASAGRFPNTRSRACLEGQESVVGVSGPMAPTLEEIVYWSRTILDLEPWTRDPKCLPIPWRSVELKKSLKIGVLWNDGFVSPTPPVARALKETVDKLKAAGHEIVDWPCTEHMEMLIMLGRLFLADGGKSVGDLLEPTGEPFRPEMKPYEDAKEISVYDLWQIHAKRNAVCKSYLDRWNEAGLDAVLCPTTPYSSAENGKFAYAGYTCVFNLLDYTAASFPCGVTTDKDIDASYSDHKALSDMDAKIQKDYSAESVHGMPVSLQLVGLRLQEEKILAMTDVILKAVAQ</sequence>
<feature type="binding site" evidence="6">
    <location>
        <position position="180"/>
    </location>
    <ligand>
        <name>substrate</name>
    </ligand>
</feature>
<feature type="domain" description="Amidase" evidence="7">
    <location>
        <begin position="75"/>
        <end position="519"/>
    </location>
</feature>
<keyword evidence="9" id="KW-1185">Reference proteome</keyword>
<evidence type="ECO:0000313" key="8">
    <source>
        <dbReference type="EMBL" id="OQE05508.1"/>
    </source>
</evidence>
<dbReference type="EMBL" id="MDYP01000024">
    <property type="protein sequence ID" value="OQE05508.1"/>
    <property type="molecule type" value="Genomic_DNA"/>
</dbReference>
<evidence type="ECO:0000256" key="5">
    <source>
        <dbReference type="PIRSR" id="PIRSR001221-1"/>
    </source>
</evidence>
<name>A0A1V6RV90_9EURO</name>
<dbReference type="InterPro" id="IPR036928">
    <property type="entry name" value="AS_sf"/>
</dbReference>
<organism evidence="8 9">
    <name type="scientific">Penicillium vulpinum</name>
    <dbReference type="NCBI Taxonomy" id="29845"/>
    <lineage>
        <taxon>Eukaryota</taxon>
        <taxon>Fungi</taxon>
        <taxon>Dikarya</taxon>
        <taxon>Ascomycota</taxon>
        <taxon>Pezizomycotina</taxon>
        <taxon>Eurotiomycetes</taxon>
        <taxon>Eurotiomycetidae</taxon>
        <taxon>Eurotiales</taxon>
        <taxon>Aspergillaceae</taxon>
        <taxon>Penicillium</taxon>
    </lineage>
</organism>
<dbReference type="STRING" id="29845.A0A1V6RV90"/>
<dbReference type="EC" id="3.5.1.4" evidence="3"/>
<dbReference type="Gene3D" id="3.90.1300.10">
    <property type="entry name" value="Amidase signature (AS) domain"/>
    <property type="match status" value="1"/>
</dbReference>
<gene>
    <name evidence="8" type="ORF">PENVUL_c024G05087</name>
</gene>
<reference evidence="9" key="1">
    <citation type="journal article" date="2017" name="Nat. Microbiol.">
        <title>Global analysis of biosynthetic gene clusters reveals vast potential of secondary metabolite production in Penicillium species.</title>
        <authorList>
            <person name="Nielsen J.C."/>
            <person name="Grijseels S."/>
            <person name="Prigent S."/>
            <person name="Ji B."/>
            <person name="Dainat J."/>
            <person name="Nielsen K.F."/>
            <person name="Frisvad J.C."/>
            <person name="Workman M."/>
            <person name="Nielsen J."/>
        </authorList>
    </citation>
    <scope>NUCLEOTIDE SEQUENCE [LARGE SCALE GENOMIC DNA]</scope>
    <source>
        <strain evidence="9">IBT 29486</strain>
    </source>
</reference>
<dbReference type="PANTHER" id="PTHR46072:SF11">
    <property type="entry name" value="AMIDASE-RELATED"/>
    <property type="match status" value="1"/>
</dbReference>
<evidence type="ECO:0000256" key="1">
    <source>
        <dbReference type="ARBA" id="ARBA00001311"/>
    </source>
</evidence>
<comment type="caution">
    <text evidence="8">The sequence shown here is derived from an EMBL/GenBank/DDBJ whole genome shotgun (WGS) entry which is preliminary data.</text>
</comment>
<evidence type="ECO:0000256" key="4">
    <source>
        <dbReference type="ARBA" id="ARBA00022801"/>
    </source>
</evidence>
<accession>A0A1V6RV90</accession>
<comment type="similarity">
    <text evidence="2">Belongs to the amidase family.</text>
</comment>
<evidence type="ECO:0000256" key="6">
    <source>
        <dbReference type="PIRSR" id="PIRSR001221-2"/>
    </source>
</evidence>